<evidence type="ECO:0000256" key="4">
    <source>
        <dbReference type="RuleBase" id="RU362039"/>
    </source>
</evidence>
<protein>
    <recommendedName>
        <fullName evidence="4">Phosphoesterase</fullName>
        <ecNumber evidence="4">3.1.4.-</ecNumber>
    </recommendedName>
</protein>
<comment type="cofactor">
    <cofactor evidence="4">
        <name>a divalent metal cation</name>
        <dbReference type="ChEBI" id="CHEBI:60240"/>
    </cofactor>
</comment>
<dbReference type="PROSITE" id="PS01269">
    <property type="entry name" value="UPF0025"/>
    <property type="match status" value="1"/>
</dbReference>
<dbReference type="AlphaFoldDB" id="A0A7C5HPE4"/>
<dbReference type="PANTHER" id="PTHR11124">
    <property type="entry name" value="VACUOLAR SORTING PROTEIN VPS29"/>
    <property type="match status" value="1"/>
</dbReference>
<dbReference type="InterPro" id="IPR000979">
    <property type="entry name" value="Phosphodiesterase_MJ0936/Vps29"/>
</dbReference>
<organism evidence="6">
    <name type="scientific">Kosmotoga arenicorallina</name>
    <dbReference type="NCBI Taxonomy" id="688066"/>
    <lineage>
        <taxon>Bacteria</taxon>
        <taxon>Thermotogati</taxon>
        <taxon>Thermotogota</taxon>
        <taxon>Thermotogae</taxon>
        <taxon>Kosmotogales</taxon>
        <taxon>Kosmotogaceae</taxon>
        <taxon>Kosmotoga</taxon>
    </lineage>
</organism>
<gene>
    <name evidence="6" type="ORF">ENL26_02700</name>
</gene>
<dbReference type="InterPro" id="IPR024654">
    <property type="entry name" value="Calcineurin-like_PHP_lpxH"/>
</dbReference>
<dbReference type="Gene3D" id="3.60.21.10">
    <property type="match status" value="1"/>
</dbReference>
<dbReference type="Pfam" id="PF12850">
    <property type="entry name" value="Metallophos_2"/>
    <property type="match status" value="1"/>
</dbReference>
<dbReference type="EC" id="3.1.4.-" evidence="4"/>
<dbReference type="NCBIfam" id="TIGR00040">
    <property type="entry name" value="yfcE"/>
    <property type="match status" value="1"/>
</dbReference>
<comment type="similarity">
    <text evidence="1 4">Belongs to the metallophosphoesterase superfamily. YfcE family.</text>
</comment>
<reference evidence="6" key="1">
    <citation type="journal article" date="2020" name="mSystems">
        <title>Genome- and Community-Level Interaction Insights into Carbon Utilization and Element Cycling Functions of Hydrothermarchaeota in Hydrothermal Sediment.</title>
        <authorList>
            <person name="Zhou Z."/>
            <person name="Liu Y."/>
            <person name="Xu W."/>
            <person name="Pan J."/>
            <person name="Luo Z.H."/>
            <person name="Li M."/>
        </authorList>
    </citation>
    <scope>NUCLEOTIDE SEQUENCE [LARGE SCALE GENOMIC DNA]</scope>
    <source>
        <strain evidence="6">HyVt-80</strain>
    </source>
</reference>
<dbReference type="GO" id="GO:0016787">
    <property type="term" value="F:hydrolase activity"/>
    <property type="evidence" value="ECO:0007669"/>
    <property type="project" value="UniProtKB-UniRule"/>
</dbReference>
<feature type="non-terminal residue" evidence="6">
    <location>
        <position position="143"/>
    </location>
</feature>
<accession>A0A7C5HPE4</accession>
<sequence>MKALVISDTHIPTRLKEFPPALVDLFKNVDQVIALGDFVDMETVLTIKGLKQNFQAVHGNMDYPDVKEYLPPKKVFATENIRIGICHGWGPPFRIRERIVNLFKEKPDVILYGHTHLFDDSLHNDVRFLNPGAVCDGSCALLE</sequence>
<keyword evidence="3" id="KW-0378">Hydrolase</keyword>
<dbReference type="GO" id="GO:0046872">
    <property type="term" value="F:metal ion binding"/>
    <property type="evidence" value="ECO:0007669"/>
    <property type="project" value="UniProtKB-KW"/>
</dbReference>
<keyword evidence="2 4" id="KW-0479">Metal-binding</keyword>
<proteinExistence type="inferred from homology"/>
<evidence type="ECO:0000313" key="6">
    <source>
        <dbReference type="EMBL" id="HHF08666.1"/>
    </source>
</evidence>
<evidence type="ECO:0000256" key="2">
    <source>
        <dbReference type="ARBA" id="ARBA00022723"/>
    </source>
</evidence>
<name>A0A7C5HPE4_9BACT</name>
<feature type="domain" description="Calcineurin-like phosphoesterase" evidence="5">
    <location>
        <begin position="1"/>
        <end position="136"/>
    </location>
</feature>
<dbReference type="InterPro" id="IPR020935">
    <property type="entry name" value="PdiEstase_YfcE_CS"/>
</dbReference>
<dbReference type="SUPFAM" id="SSF56300">
    <property type="entry name" value="Metallo-dependent phosphatases"/>
    <property type="match status" value="1"/>
</dbReference>
<evidence type="ECO:0000259" key="5">
    <source>
        <dbReference type="Pfam" id="PF12850"/>
    </source>
</evidence>
<dbReference type="Proteomes" id="UP000886129">
    <property type="component" value="Unassembled WGS sequence"/>
</dbReference>
<dbReference type="InterPro" id="IPR029052">
    <property type="entry name" value="Metallo-depent_PP-like"/>
</dbReference>
<evidence type="ECO:0000256" key="3">
    <source>
        <dbReference type="ARBA" id="ARBA00022801"/>
    </source>
</evidence>
<dbReference type="EMBL" id="DRTH01000165">
    <property type="protein sequence ID" value="HHF08666.1"/>
    <property type="molecule type" value="Genomic_DNA"/>
</dbReference>
<comment type="caution">
    <text evidence="6">The sequence shown here is derived from an EMBL/GenBank/DDBJ whole genome shotgun (WGS) entry which is preliminary data.</text>
</comment>
<evidence type="ECO:0000256" key="1">
    <source>
        <dbReference type="ARBA" id="ARBA00008950"/>
    </source>
</evidence>